<proteinExistence type="predicted"/>
<evidence type="ECO:0000259" key="1">
    <source>
        <dbReference type="Pfam" id="PF20233"/>
    </source>
</evidence>
<dbReference type="InterPro" id="IPR046497">
    <property type="entry name" value="DUF6590"/>
</dbReference>
<dbReference type="EMBL" id="ML735722">
    <property type="protein sequence ID" value="KAE8418877.1"/>
    <property type="molecule type" value="Genomic_DNA"/>
</dbReference>
<dbReference type="PANTHER" id="PTHR35391">
    <property type="entry name" value="C2H2-TYPE DOMAIN-CONTAINING PROTEIN-RELATED"/>
    <property type="match status" value="1"/>
</dbReference>
<evidence type="ECO:0000313" key="3">
    <source>
        <dbReference type="Proteomes" id="UP000325395"/>
    </source>
</evidence>
<gene>
    <name evidence="2" type="ORF">BDV36DRAFT_294729</name>
</gene>
<keyword evidence="3" id="KW-1185">Reference proteome</keyword>
<accession>A0ABQ6WP56</accession>
<reference evidence="2 3" key="1">
    <citation type="submission" date="2019-04" db="EMBL/GenBank/DDBJ databases">
        <authorList>
            <consortium name="DOE Joint Genome Institute"/>
            <person name="Mondo S."/>
            <person name="Kjaerbolling I."/>
            <person name="Vesth T."/>
            <person name="Frisvad J.C."/>
            <person name="Nybo J.L."/>
            <person name="Theobald S."/>
            <person name="Kildgaard S."/>
            <person name="Isbrandt T."/>
            <person name="Kuo A."/>
            <person name="Sato A."/>
            <person name="Lyhne E.K."/>
            <person name="Kogle M.E."/>
            <person name="Wiebenga A."/>
            <person name="Kun R.S."/>
            <person name="Lubbers R.J."/>
            <person name="Makela M.R."/>
            <person name="Barry K."/>
            <person name="Chovatia M."/>
            <person name="Clum A."/>
            <person name="Daum C."/>
            <person name="Haridas S."/>
            <person name="He G."/>
            <person name="LaButti K."/>
            <person name="Lipzen A."/>
            <person name="Riley R."/>
            <person name="Salamov A."/>
            <person name="Simmons B.A."/>
            <person name="Magnuson J.K."/>
            <person name="Henrissat B."/>
            <person name="Mortensen U.H."/>
            <person name="Larsen T.O."/>
            <person name="Devries R.P."/>
            <person name="Grigoriev I.V."/>
            <person name="Machida M."/>
            <person name="Baker S.E."/>
            <person name="Andersen M.R."/>
            <person name="Cantor M.N."/>
            <person name="Hua S.X."/>
        </authorList>
    </citation>
    <scope>NUCLEOTIDE SEQUENCE [LARGE SCALE GENOMIC DNA]</scope>
    <source>
        <strain evidence="2 3">CBS 117616</strain>
    </source>
</reference>
<organism evidence="2 3">
    <name type="scientific">Aspergillus pseudocaelatus</name>
    <dbReference type="NCBI Taxonomy" id="1825620"/>
    <lineage>
        <taxon>Eukaryota</taxon>
        <taxon>Fungi</taxon>
        <taxon>Dikarya</taxon>
        <taxon>Ascomycota</taxon>
        <taxon>Pezizomycotina</taxon>
        <taxon>Eurotiomycetes</taxon>
        <taxon>Eurotiomycetidae</taxon>
        <taxon>Eurotiales</taxon>
        <taxon>Aspergillaceae</taxon>
        <taxon>Aspergillus</taxon>
        <taxon>Aspergillus subgen. Circumdati</taxon>
    </lineage>
</organism>
<dbReference type="Pfam" id="PF20233">
    <property type="entry name" value="DUF6590"/>
    <property type="match status" value="1"/>
</dbReference>
<protein>
    <recommendedName>
        <fullName evidence="1">DUF6590 domain-containing protein</fullName>
    </recommendedName>
</protein>
<name>A0ABQ6WP56_9EURO</name>
<dbReference type="PANTHER" id="PTHR35391:SF5">
    <property type="entry name" value="DUF6590 DOMAIN-CONTAINING PROTEIN"/>
    <property type="match status" value="1"/>
</dbReference>
<dbReference type="Proteomes" id="UP000325395">
    <property type="component" value="Unassembled WGS sequence"/>
</dbReference>
<feature type="domain" description="DUF6590" evidence="1">
    <location>
        <begin position="20"/>
        <end position="162"/>
    </location>
</feature>
<sequence>MKHLIFVFFDSYKVQTNPKKLFKVGRVFVAIWHEGMGNAAPLRGGTKSLASDHELMTVGKFGTRIYTDIRRMAVFNEMDQCAWCFLVHTYGRLGVAKASVNPSNHAAIYMEDQQPRYGLNEPKTTKETIEVTPEPYQRLHAMSGLDFGKFIQSNITKKFFQLGPSARNP</sequence>
<evidence type="ECO:0000313" key="2">
    <source>
        <dbReference type="EMBL" id="KAE8418877.1"/>
    </source>
</evidence>